<feature type="transmembrane region" description="Helical" evidence="1">
    <location>
        <begin position="12"/>
        <end position="31"/>
    </location>
</feature>
<protein>
    <submittedName>
        <fullName evidence="2">Uncharacterized protein</fullName>
    </submittedName>
</protein>
<organism evidence="2">
    <name type="scientific">uncultured Caudovirales phage</name>
    <dbReference type="NCBI Taxonomy" id="2100421"/>
    <lineage>
        <taxon>Viruses</taxon>
        <taxon>Duplodnaviria</taxon>
        <taxon>Heunggongvirae</taxon>
        <taxon>Uroviricota</taxon>
        <taxon>Caudoviricetes</taxon>
        <taxon>Peduoviridae</taxon>
        <taxon>Maltschvirus</taxon>
        <taxon>Maltschvirus maltsch</taxon>
    </lineage>
</organism>
<name>A0A6J5LBG0_9CAUD</name>
<keyword evidence="1" id="KW-0812">Transmembrane</keyword>
<keyword evidence="1" id="KW-1133">Transmembrane helix</keyword>
<proteinExistence type="predicted"/>
<keyword evidence="1" id="KW-0472">Membrane</keyword>
<sequence length="34" mass="3996">MEEIVFEIVKQIFKWAIIIVVAIIGISYLLYNIL</sequence>
<dbReference type="EMBL" id="LR796245">
    <property type="protein sequence ID" value="CAB4130556.1"/>
    <property type="molecule type" value="Genomic_DNA"/>
</dbReference>
<evidence type="ECO:0000313" key="2">
    <source>
        <dbReference type="EMBL" id="CAB4130556.1"/>
    </source>
</evidence>
<evidence type="ECO:0000256" key="1">
    <source>
        <dbReference type="SAM" id="Phobius"/>
    </source>
</evidence>
<accession>A0A6J5LBG0</accession>
<gene>
    <name evidence="2" type="ORF">UFOVP129_5</name>
</gene>
<reference evidence="2" key="1">
    <citation type="submission" date="2020-04" db="EMBL/GenBank/DDBJ databases">
        <authorList>
            <person name="Chiriac C."/>
            <person name="Salcher M."/>
            <person name="Ghai R."/>
            <person name="Kavagutti S V."/>
        </authorList>
    </citation>
    <scope>NUCLEOTIDE SEQUENCE</scope>
</reference>